<evidence type="ECO:0000256" key="2">
    <source>
        <dbReference type="ARBA" id="ARBA00022801"/>
    </source>
</evidence>
<dbReference type="Gene3D" id="3.40.630.10">
    <property type="entry name" value="Zn peptidases"/>
    <property type="match status" value="1"/>
</dbReference>
<dbReference type="Gene3D" id="3.30.70.360">
    <property type="match status" value="1"/>
</dbReference>
<organism evidence="4 5">
    <name type="scientific">Candidatus Thalassospirochaeta sargassi</name>
    <dbReference type="NCBI Taxonomy" id="3119039"/>
    <lineage>
        <taxon>Bacteria</taxon>
        <taxon>Pseudomonadati</taxon>
        <taxon>Spirochaetota</taxon>
        <taxon>Spirochaetia</taxon>
        <taxon>Spirochaetales</taxon>
        <taxon>Spirochaetaceae</taxon>
        <taxon>Candidatus Thalassospirochaeta</taxon>
    </lineage>
</organism>
<evidence type="ECO:0000256" key="1">
    <source>
        <dbReference type="ARBA" id="ARBA00022723"/>
    </source>
</evidence>
<feature type="domain" description="Peptidase M20 dimerisation" evidence="3">
    <location>
        <begin position="230"/>
        <end position="282"/>
    </location>
</feature>
<dbReference type="InterPro" id="IPR002933">
    <property type="entry name" value="Peptidase_M20"/>
</dbReference>
<dbReference type="EMBL" id="JAQQAL010000006">
    <property type="protein sequence ID" value="MDC7225382.1"/>
    <property type="molecule type" value="Genomic_DNA"/>
</dbReference>
<reference evidence="4 5" key="1">
    <citation type="submission" date="2022-12" db="EMBL/GenBank/DDBJ databases">
        <title>Metagenome assembled genome from gulf of manar.</title>
        <authorList>
            <person name="Kohli P."/>
            <person name="Pk S."/>
            <person name="Venkata Ramana C."/>
            <person name="Sasikala C."/>
        </authorList>
    </citation>
    <scope>NUCLEOTIDE SEQUENCE [LARGE SCALE GENOMIC DNA]</scope>
    <source>
        <strain evidence="4">JB008</strain>
    </source>
</reference>
<name>A0AAJ1I9X3_9SPIO</name>
<dbReference type="SUPFAM" id="SSF53187">
    <property type="entry name" value="Zn-dependent exopeptidases"/>
    <property type="match status" value="1"/>
</dbReference>
<dbReference type="GO" id="GO:0016787">
    <property type="term" value="F:hydrolase activity"/>
    <property type="evidence" value="ECO:0007669"/>
    <property type="project" value="UniProtKB-KW"/>
</dbReference>
<protein>
    <submittedName>
        <fullName evidence="4">M20/M25/M40 family metallo-hydrolase</fullName>
    </submittedName>
</protein>
<dbReference type="InterPro" id="IPR050072">
    <property type="entry name" value="Peptidase_M20A"/>
</dbReference>
<evidence type="ECO:0000259" key="3">
    <source>
        <dbReference type="Pfam" id="PF07687"/>
    </source>
</evidence>
<accession>A0AAJ1I9X3</accession>
<dbReference type="PANTHER" id="PTHR43808">
    <property type="entry name" value="ACETYLORNITHINE DEACETYLASE"/>
    <property type="match status" value="1"/>
</dbReference>
<dbReference type="GO" id="GO:0046872">
    <property type="term" value="F:metal ion binding"/>
    <property type="evidence" value="ECO:0007669"/>
    <property type="project" value="UniProtKB-KW"/>
</dbReference>
<evidence type="ECO:0000313" key="4">
    <source>
        <dbReference type="EMBL" id="MDC7225382.1"/>
    </source>
</evidence>
<dbReference type="InterPro" id="IPR036264">
    <property type="entry name" value="Bact_exopeptidase_dim_dom"/>
</dbReference>
<keyword evidence="2" id="KW-0378">Hydrolase</keyword>
<proteinExistence type="predicted"/>
<gene>
    <name evidence="4" type="ORF">PQJ61_01310</name>
</gene>
<keyword evidence="1" id="KW-0479">Metal-binding</keyword>
<dbReference type="Pfam" id="PF01546">
    <property type="entry name" value="Peptidase_M20"/>
    <property type="match status" value="1"/>
</dbReference>
<dbReference type="PANTHER" id="PTHR43808:SF17">
    <property type="entry name" value="PEPTIDASE M20"/>
    <property type="match status" value="1"/>
</dbReference>
<dbReference type="InterPro" id="IPR011650">
    <property type="entry name" value="Peptidase_M20_dimer"/>
</dbReference>
<sequence>MPKINDILNKLDGYETKLKELSELILANIVMIGEIPAPTFGEKERVRFLIERFSENRMLNCSTDEKGNALGIIPGIRGDRNIMIVAHTDSYFDNKIDHTIGVQPQYMSGPGIGDNALGVAALASLPAIIEHLGIELQSNIIIMGSSRSLGRGDIEGLRFFLENSKLPISAGLCLEGVRLGRLSYSSIGMIRCELTCEVPEQYDWTRFGAVGSIITINEVINRILEIPMPKRPRCNIAFGSIEGGKSFNALASKAVLRFEIRSESGEMVSNVFKQISNIASEVSSHTGEEINLNVLARRQPGGIDFSHPLASAARQIMSHMKVKPRISPSTSELAAFIAKDIPALTIGLTTGDNMNQLDESIEVAPIYTGLAQLIALIETIDRGYSNET</sequence>
<comment type="caution">
    <text evidence="4">The sequence shown here is derived from an EMBL/GenBank/DDBJ whole genome shotgun (WGS) entry which is preliminary data.</text>
</comment>
<evidence type="ECO:0000313" key="5">
    <source>
        <dbReference type="Proteomes" id="UP001221217"/>
    </source>
</evidence>
<dbReference type="SUPFAM" id="SSF55031">
    <property type="entry name" value="Bacterial exopeptidase dimerisation domain"/>
    <property type="match status" value="1"/>
</dbReference>
<dbReference type="AlphaFoldDB" id="A0AAJ1I9X3"/>
<dbReference type="Proteomes" id="UP001221217">
    <property type="component" value="Unassembled WGS sequence"/>
</dbReference>
<dbReference type="Pfam" id="PF07687">
    <property type="entry name" value="M20_dimer"/>
    <property type="match status" value="1"/>
</dbReference>